<comment type="subunit">
    <text evidence="13">Component of the cytochrome c oxidase (complex IV, CIV), a multisubunit enzyme composed of a catalytic core of 3 subunits and several supernumerary subunits. The complex exists as a monomer or a dimer and forms supercomplexes (SCs) in the inner mitochondrial membrane with ubiquinol-cytochrome c oxidoreductase (cytochrome b-c1 complex, complex III, CIII).</text>
</comment>
<dbReference type="GO" id="GO:0006123">
    <property type="term" value="P:mitochondrial electron transport, cytochrome c to oxygen"/>
    <property type="evidence" value="ECO:0007669"/>
    <property type="project" value="UniProtKB-UniRule"/>
</dbReference>
<comment type="subcellular location">
    <subcellularLocation>
        <location evidence="1 13">Mitochondrion inner membrane</location>
        <topology evidence="1 13">Peripheral membrane protein</topology>
        <orientation evidence="1 13">Matrix side</orientation>
    </subcellularLocation>
</comment>
<evidence type="ECO:0000313" key="15">
    <source>
        <dbReference type="WBParaSite" id="PDA_v2.g12402.t1"/>
    </source>
</evidence>
<keyword evidence="11 13" id="KW-0472">Membrane</keyword>
<evidence type="ECO:0000313" key="14">
    <source>
        <dbReference type="Proteomes" id="UP000887578"/>
    </source>
</evidence>
<evidence type="ECO:0000256" key="2">
    <source>
        <dbReference type="ARBA" id="ARBA00004673"/>
    </source>
</evidence>
<comment type="similarity">
    <text evidence="3 13">Belongs to the cytochrome c oxidase subunit 5A family.</text>
</comment>
<dbReference type="SUPFAM" id="SSF48479">
    <property type="entry name" value="Cytochrome c oxidase subunit E"/>
    <property type="match status" value="1"/>
</dbReference>
<proteinExistence type="inferred from homology"/>
<accession>A0A914P4Z4</accession>
<evidence type="ECO:0000256" key="10">
    <source>
        <dbReference type="ARBA" id="ARBA00023128"/>
    </source>
</evidence>
<keyword evidence="5 13" id="KW-0349">Heme</keyword>
<evidence type="ECO:0000256" key="4">
    <source>
        <dbReference type="ARBA" id="ARBA00021968"/>
    </source>
</evidence>
<evidence type="ECO:0000256" key="6">
    <source>
        <dbReference type="ARBA" id="ARBA00022723"/>
    </source>
</evidence>
<evidence type="ECO:0000256" key="8">
    <source>
        <dbReference type="ARBA" id="ARBA00022946"/>
    </source>
</evidence>
<dbReference type="InterPro" id="IPR036545">
    <property type="entry name" value="Cyt_c_oxidase_su5A/6_sf"/>
</dbReference>
<dbReference type="GO" id="GO:0046872">
    <property type="term" value="F:metal ion binding"/>
    <property type="evidence" value="ECO:0007669"/>
    <property type="project" value="UniProtKB-UniRule"/>
</dbReference>
<sequence length="135" mass="15794">MSLLRVSSAITQLASQRSFAVSHIRFSSNDDIMEKRPADKFDKHFIDYLNRPEIDGWEVHKALSELHDFDIIPHPKDVEAALCACRRVNDESELFVPQSKIEYLLEKMMQTQQKSDEVSFFFKKVSTKFWLPKSK</sequence>
<dbReference type="InterPro" id="IPR003204">
    <property type="entry name" value="Cyt_c_oxidase_su5A/6"/>
</dbReference>
<reference evidence="15" key="1">
    <citation type="submission" date="2022-11" db="UniProtKB">
        <authorList>
            <consortium name="WormBaseParasite"/>
        </authorList>
    </citation>
    <scope>IDENTIFICATION</scope>
</reference>
<dbReference type="PANTHER" id="PTHR14200:SF11">
    <property type="entry name" value="CYTOCHROME C OXIDASE SUBUNIT 5A, MITOCHONDRIAL"/>
    <property type="match status" value="1"/>
</dbReference>
<dbReference type="Proteomes" id="UP000887578">
    <property type="component" value="Unplaced"/>
</dbReference>
<dbReference type="WBParaSite" id="PDA_v2.g12402.t1">
    <property type="protein sequence ID" value="PDA_v2.g12402.t1"/>
    <property type="gene ID" value="PDA_v2.g12402"/>
</dbReference>
<dbReference type="Pfam" id="PF02284">
    <property type="entry name" value="COX5A"/>
    <property type="match status" value="1"/>
</dbReference>
<dbReference type="PANTHER" id="PTHR14200">
    <property type="entry name" value="CYTOCHROME C OXIDASE POLYPEPTIDE"/>
    <property type="match status" value="1"/>
</dbReference>
<keyword evidence="10 13" id="KW-0496">Mitochondrion</keyword>
<dbReference type="GO" id="GO:0005743">
    <property type="term" value="C:mitochondrial inner membrane"/>
    <property type="evidence" value="ECO:0007669"/>
    <property type="project" value="UniProtKB-SubCell"/>
</dbReference>
<dbReference type="AlphaFoldDB" id="A0A914P4Z4"/>
<keyword evidence="7 13" id="KW-0999">Mitochondrion inner membrane</keyword>
<dbReference type="Gene3D" id="1.25.40.40">
    <property type="entry name" value="Cytochrome c oxidase, subunit Va/VI"/>
    <property type="match status" value="1"/>
</dbReference>
<name>A0A914P4Z4_9BILA</name>
<keyword evidence="6 13" id="KW-0479">Metal-binding</keyword>
<comment type="pathway">
    <text evidence="2 13">Energy metabolism; oxidative phosphorylation.</text>
</comment>
<dbReference type="GO" id="GO:0045277">
    <property type="term" value="C:respiratory chain complex IV"/>
    <property type="evidence" value="ECO:0007669"/>
    <property type="project" value="UniProtKB-UniRule"/>
</dbReference>
<evidence type="ECO:0000256" key="12">
    <source>
        <dbReference type="ARBA" id="ARBA00031049"/>
    </source>
</evidence>
<keyword evidence="14" id="KW-1185">Reference proteome</keyword>
<keyword evidence="9 13" id="KW-0408">Iron</keyword>
<organism evidence="14 15">
    <name type="scientific">Panagrolaimus davidi</name>
    <dbReference type="NCBI Taxonomy" id="227884"/>
    <lineage>
        <taxon>Eukaryota</taxon>
        <taxon>Metazoa</taxon>
        <taxon>Ecdysozoa</taxon>
        <taxon>Nematoda</taxon>
        <taxon>Chromadorea</taxon>
        <taxon>Rhabditida</taxon>
        <taxon>Tylenchina</taxon>
        <taxon>Panagrolaimomorpha</taxon>
        <taxon>Panagrolaimoidea</taxon>
        <taxon>Panagrolaimidae</taxon>
        <taxon>Panagrolaimus</taxon>
    </lineage>
</organism>
<evidence type="ECO:0000256" key="5">
    <source>
        <dbReference type="ARBA" id="ARBA00022617"/>
    </source>
</evidence>
<evidence type="ECO:0000256" key="3">
    <source>
        <dbReference type="ARBA" id="ARBA00007972"/>
    </source>
</evidence>
<evidence type="ECO:0000256" key="1">
    <source>
        <dbReference type="ARBA" id="ARBA00004443"/>
    </source>
</evidence>
<comment type="function">
    <text evidence="13">Component of the cytochrome c oxidase, the last enzyme in the mitochondrial electron transport chain which drives oxidative phosphorylation. The respiratory chain contains 3 multisubunit complexes succinate dehydrogenase (complex II, CII), ubiquinol-cytochrome c oxidoreductase (cytochrome b-c1 complex, complex III, CIII) and cytochrome c oxidase (complex IV, CIV), that cooperate to transfer electrons derived from NADH and succinate to molecular oxygen, creating an electrochemical gradient over the inner membrane that drives transmembrane transport and the ATP synthase. Cytochrome c oxidase is the component of the respiratory chain that catalyzes the reduction of oxygen to water. Electrons originating from reduced cytochrome c in the intermembrane space (IMS) are transferred via the dinuclear copper A center (CU(A)) of subunit 2 and heme A of subunit 1 to the active site in subunit 1, a binuclear center (BNC) formed by heme A3 and copper B (CU(B)). The BNC reduces molecular oxygen to 2 water molecules using 4 electrons from cytochrome c in the IMS and 4 protons from the mitochondrial matrix.</text>
</comment>
<keyword evidence="8 13" id="KW-0809">Transit peptide</keyword>
<evidence type="ECO:0000256" key="11">
    <source>
        <dbReference type="ARBA" id="ARBA00023136"/>
    </source>
</evidence>
<evidence type="ECO:0000256" key="9">
    <source>
        <dbReference type="ARBA" id="ARBA00023004"/>
    </source>
</evidence>
<protein>
    <recommendedName>
        <fullName evidence="4 13">Cytochrome c oxidase subunit 5A, mitochondrial</fullName>
    </recommendedName>
    <alternativeName>
        <fullName evidence="12 13">Cytochrome c oxidase polypeptide Va</fullName>
    </alternativeName>
</protein>
<evidence type="ECO:0000256" key="7">
    <source>
        <dbReference type="ARBA" id="ARBA00022792"/>
    </source>
</evidence>
<evidence type="ECO:0000256" key="13">
    <source>
        <dbReference type="RuleBase" id="RU368103"/>
    </source>
</evidence>